<dbReference type="Proteomes" id="UP001396334">
    <property type="component" value="Unassembled WGS sequence"/>
</dbReference>
<gene>
    <name evidence="2" type="ORF">V6N11_076543</name>
</gene>
<evidence type="ECO:0000313" key="2">
    <source>
        <dbReference type="EMBL" id="KAK8996303.1"/>
    </source>
</evidence>
<keyword evidence="3" id="KW-1185">Reference proteome</keyword>
<dbReference type="Gene3D" id="1.10.287.1060">
    <property type="entry name" value="ESAT-6-like"/>
    <property type="match status" value="1"/>
</dbReference>
<sequence length="95" mass="10816">MGISISPSFETFQIPNFLILRSRVLIAENQQKLGRLFGKPKQEANTLTTLDKLNETLEMLEKKEKVLVKKADAEVEKAKEFIQERPTSTTSMMST</sequence>
<keyword evidence="1" id="KW-0175">Coiled coil</keyword>
<reference evidence="2 3" key="1">
    <citation type="journal article" date="2024" name="G3 (Bethesda)">
        <title>Genome assembly of Hibiscus sabdariffa L. provides insights into metabolisms of medicinal natural products.</title>
        <authorList>
            <person name="Kim T."/>
        </authorList>
    </citation>
    <scope>NUCLEOTIDE SEQUENCE [LARGE SCALE GENOMIC DNA]</scope>
    <source>
        <strain evidence="2">TK-2024</strain>
        <tissue evidence="2">Old leaves</tissue>
    </source>
</reference>
<feature type="coiled-coil region" evidence="1">
    <location>
        <begin position="43"/>
        <end position="70"/>
    </location>
</feature>
<dbReference type="EMBL" id="JBBPBN010000045">
    <property type="protein sequence ID" value="KAK8996303.1"/>
    <property type="molecule type" value="Genomic_DNA"/>
</dbReference>
<accession>A0ABR2Q6L1</accession>
<comment type="caution">
    <text evidence="2">The sequence shown here is derived from an EMBL/GenBank/DDBJ whole genome shotgun (WGS) entry which is preliminary data.</text>
</comment>
<organism evidence="2 3">
    <name type="scientific">Hibiscus sabdariffa</name>
    <name type="common">roselle</name>
    <dbReference type="NCBI Taxonomy" id="183260"/>
    <lineage>
        <taxon>Eukaryota</taxon>
        <taxon>Viridiplantae</taxon>
        <taxon>Streptophyta</taxon>
        <taxon>Embryophyta</taxon>
        <taxon>Tracheophyta</taxon>
        <taxon>Spermatophyta</taxon>
        <taxon>Magnoliopsida</taxon>
        <taxon>eudicotyledons</taxon>
        <taxon>Gunneridae</taxon>
        <taxon>Pentapetalae</taxon>
        <taxon>rosids</taxon>
        <taxon>malvids</taxon>
        <taxon>Malvales</taxon>
        <taxon>Malvaceae</taxon>
        <taxon>Malvoideae</taxon>
        <taxon>Hibiscus</taxon>
    </lineage>
</organism>
<evidence type="ECO:0000313" key="3">
    <source>
        <dbReference type="Proteomes" id="UP001396334"/>
    </source>
</evidence>
<name>A0ABR2Q6L1_9ROSI</name>
<evidence type="ECO:0000256" key="1">
    <source>
        <dbReference type="SAM" id="Coils"/>
    </source>
</evidence>
<proteinExistence type="predicted"/>
<protein>
    <submittedName>
        <fullName evidence="2">Uncharacterized protein</fullName>
    </submittedName>
</protein>